<evidence type="ECO:0000256" key="1">
    <source>
        <dbReference type="ARBA" id="ARBA00006750"/>
    </source>
</evidence>
<dbReference type="GO" id="GO:0016208">
    <property type="term" value="F:AMP binding"/>
    <property type="evidence" value="ECO:0007669"/>
    <property type="project" value="TreeGrafter"/>
</dbReference>
<evidence type="ECO:0000256" key="2">
    <source>
        <dbReference type="ARBA" id="ARBA00022737"/>
    </source>
</evidence>
<dbReference type="GO" id="GO:0019901">
    <property type="term" value="F:protein kinase binding"/>
    <property type="evidence" value="ECO:0007669"/>
    <property type="project" value="TreeGrafter"/>
</dbReference>
<organism evidence="5 6">
    <name type="scientific">Owenia fusiformis</name>
    <name type="common">Polychaete worm</name>
    <dbReference type="NCBI Taxonomy" id="6347"/>
    <lineage>
        <taxon>Eukaryota</taxon>
        <taxon>Metazoa</taxon>
        <taxon>Spiralia</taxon>
        <taxon>Lophotrochozoa</taxon>
        <taxon>Annelida</taxon>
        <taxon>Polychaeta</taxon>
        <taxon>Sedentaria</taxon>
        <taxon>Canalipalpata</taxon>
        <taxon>Sabellida</taxon>
        <taxon>Oweniida</taxon>
        <taxon>Oweniidae</taxon>
        <taxon>Owenia</taxon>
    </lineage>
</organism>
<dbReference type="PROSITE" id="PS51371">
    <property type="entry name" value="CBS"/>
    <property type="match status" value="4"/>
</dbReference>
<evidence type="ECO:0000256" key="4">
    <source>
        <dbReference type="ARBA" id="ARBA00025878"/>
    </source>
</evidence>
<dbReference type="SUPFAM" id="SSF54631">
    <property type="entry name" value="CBS-domain pair"/>
    <property type="match status" value="2"/>
</dbReference>
<reference evidence="5" key="1">
    <citation type="submission" date="2022-03" db="EMBL/GenBank/DDBJ databases">
        <authorList>
            <person name="Martin C."/>
        </authorList>
    </citation>
    <scope>NUCLEOTIDE SEQUENCE</scope>
</reference>
<dbReference type="Gene3D" id="3.10.580.10">
    <property type="entry name" value="CBS-domain"/>
    <property type="match status" value="2"/>
</dbReference>
<dbReference type="EMBL" id="CAIIXF020000007">
    <property type="protein sequence ID" value="CAH1789826.1"/>
    <property type="molecule type" value="Genomic_DNA"/>
</dbReference>
<dbReference type="PANTHER" id="PTHR13780:SF35">
    <property type="entry name" value="LD22662P"/>
    <property type="match status" value="1"/>
</dbReference>
<proteinExistence type="inferred from homology"/>
<evidence type="ECO:0000256" key="3">
    <source>
        <dbReference type="ARBA" id="ARBA00023122"/>
    </source>
</evidence>
<dbReference type="InterPro" id="IPR000644">
    <property type="entry name" value="CBS_dom"/>
</dbReference>
<dbReference type="Proteomes" id="UP000749559">
    <property type="component" value="Unassembled WGS sequence"/>
</dbReference>
<dbReference type="PANTHER" id="PTHR13780">
    <property type="entry name" value="AMP-ACTIVATED PROTEIN KINASE, GAMMA REGULATORY SUBUNIT"/>
    <property type="match status" value="1"/>
</dbReference>
<dbReference type="OrthoDB" id="449052at2759"/>
<comment type="subunit">
    <text evidence="4">AMPK is a heterotrimer of an alpha catalytic subunit (PRKAA1 or PRKAA2), a beta (PRKAB1 or PRKAB2) and a gamma non-catalytic subunits (PRKAG1, PRKAG2 or PRKAG3). Interacts with FNIP1 and FNIP2.</text>
</comment>
<protein>
    <submittedName>
        <fullName evidence="5">Uncharacterized protein</fullName>
    </submittedName>
</protein>
<dbReference type="GO" id="GO:0031588">
    <property type="term" value="C:nucleotide-activated protein kinase complex"/>
    <property type="evidence" value="ECO:0007669"/>
    <property type="project" value="TreeGrafter"/>
</dbReference>
<keyword evidence="6" id="KW-1185">Reference proteome</keyword>
<dbReference type="AlphaFoldDB" id="A0A8J1XPX5"/>
<dbReference type="FunFam" id="3.10.580.10:FF:000003">
    <property type="entry name" value="Protein kinase AMP-activated non-catalytic subunit gamma 1"/>
    <property type="match status" value="1"/>
</dbReference>
<evidence type="ECO:0000313" key="5">
    <source>
        <dbReference type="EMBL" id="CAH1789826.1"/>
    </source>
</evidence>
<evidence type="ECO:0000313" key="6">
    <source>
        <dbReference type="Proteomes" id="UP000749559"/>
    </source>
</evidence>
<sequence length="486" mass="54831">MSSQGKTYTMARVSDGTGRPNYLKQAQTVHNRRRHSVQGPAMPMPMAQLLSTDGKLDHRHSLSVSPTTSPIQLKRCLEDERRRRHSDFQSTLETSPTPTISLGLAHLAMPYRRWSDHRAPMTKSQSLGDAHGSYIIFKSGSPSGSTSRLPSSTAELEAMEIEDLEQNRDCAFSKFMKAHKCYDLIPTSSKLIVFDTTLNVKKAFFALVYNGVRAAPLWDSNKQDFVGMLTITDFISILQKYYKSPLVQMDELEEHKIETWRDHVITLRLAEVLKDDYKPLVSIDPDSSLFDAIRTLIHNRVHRLPVIDYKTGNAIYVLTHKRILRFLYLYIADLPTPTFMSKTLEELDIGTYKDIATVNPDTPVIKALNIFVERKVSALPVVDSKGTVVNIYAKFDVINLAAEKTYNNLDITIEQALQHRTDYFEGVAKCLQTDTLSAIMEKIVKAEVHRLVIVDDKDKVLGVVSLSDILSYLVLSPAGELPPKFS</sequence>
<dbReference type="SMART" id="SM00116">
    <property type="entry name" value="CBS"/>
    <property type="match status" value="4"/>
</dbReference>
<dbReference type="InterPro" id="IPR046342">
    <property type="entry name" value="CBS_dom_sf"/>
</dbReference>
<dbReference type="Pfam" id="PF00571">
    <property type="entry name" value="CBS"/>
    <property type="match status" value="4"/>
</dbReference>
<comment type="caution">
    <text evidence="5">The sequence shown here is derived from an EMBL/GenBank/DDBJ whole genome shotgun (WGS) entry which is preliminary data.</text>
</comment>
<dbReference type="InterPro" id="IPR050511">
    <property type="entry name" value="AMPK_gamma/SDS23_families"/>
</dbReference>
<dbReference type="GO" id="GO:0005634">
    <property type="term" value="C:nucleus"/>
    <property type="evidence" value="ECO:0007669"/>
    <property type="project" value="TreeGrafter"/>
</dbReference>
<dbReference type="GO" id="GO:0005737">
    <property type="term" value="C:cytoplasm"/>
    <property type="evidence" value="ECO:0007669"/>
    <property type="project" value="TreeGrafter"/>
</dbReference>
<dbReference type="CDD" id="cd04641">
    <property type="entry name" value="CBS_euAMPK_gamma-like_repeat2"/>
    <property type="match status" value="1"/>
</dbReference>
<accession>A0A8J1XPX5</accession>
<name>A0A8J1XPX5_OWEFU</name>
<dbReference type="GO" id="GO:0019887">
    <property type="term" value="F:protein kinase regulator activity"/>
    <property type="evidence" value="ECO:0007669"/>
    <property type="project" value="TreeGrafter"/>
</dbReference>
<keyword evidence="2" id="KW-0677">Repeat</keyword>
<comment type="similarity">
    <text evidence="1">Belongs to the 5'-AMP-activated protein kinase gamma subunit family.</text>
</comment>
<dbReference type="CDD" id="cd04618">
    <property type="entry name" value="CBS_euAMPK_gamma-like_repeat1"/>
    <property type="match status" value="1"/>
</dbReference>
<gene>
    <name evidence="5" type="ORF">OFUS_LOCUS15118</name>
</gene>
<keyword evidence="3" id="KW-0129">CBS domain</keyword>